<feature type="domain" description="Gfo/Idh/MocA-like oxidoreductase N-terminal" evidence="1">
    <location>
        <begin position="2"/>
        <end position="118"/>
    </location>
</feature>
<dbReference type="EMBL" id="SKFG01000009">
    <property type="protein sequence ID" value="TCZ77513.1"/>
    <property type="molecule type" value="Genomic_DNA"/>
</dbReference>
<evidence type="ECO:0000259" key="1">
    <source>
        <dbReference type="Pfam" id="PF01408"/>
    </source>
</evidence>
<dbReference type="Pfam" id="PF01408">
    <property type="entry name" value="GFO_IDH_MocA"/>
    <property type="match status" value="1"/>
</dbReference>
<dbReference type="InterPro" id="IPR055170">
    <property type="entry name" value="GFO_IDH_MocA-like_dom"/>
</dbReference>
<dbReference type="Pfam" id="PF22725">
    <property type="entry name" value="GFO_IDH_MocA_C3"/>
    <property type="match status" value="1"/>
</dbReference>
<organism evidence="3 4">
    <name type="scientific">Paenibacillus albiflavus</name>
    <dbReference type="NCBI Taxonomy" id="2545760"/>
    <lineage>
        <taxon>Bacteria</taxon>
        <taxon>Bacillati</taxon>
        <taxon>Bacillota</taxon>
        <taxon>Bacilli</taxon>
        <taxon>Bacillales</taxon>
        <taxon>Paenibacillaceae</taxon>
        <taxon>Paenibacillus</taxon>
    </lineage>
</organism>
<dbReference type="InterPro" id="IPR051450">
    <property type="entry name" value="Gfo/Idh/MocA_Oxidoreductases"/>
</dbReference>
<dbReference type="InterPro" id="IPR036291">
    <property type="entry name" value="NAD(P)-bd_dom_sf"/>
</dbReference>
<dbReference type="RefSeq" id="WP_132418084.1">
    <property type="nucleotide sequence ID" value="NZ_SKFG01000009.1"/>
</dbReference>
<dbReference type="SUPFAM" id="SSF55347">
    <property type="entry name" value="Glyceraldehyde-3-phosphate dehydrogenase-like, C-terminal domain"/>
    <property type="match status" value="1"/>
</dbReference>
<dbReference type="SUPFAM" id="SSF51735">
    <property type="entry name" value="NAD(P)-binding Rossmann-fold domains"/>
    <property type="match status" value="1"/>
</dbReference>
<gene>
    <name evidence="3" type="ORF">E0485_11015</name>
</gene>
<accession>A0A4R4EE69</accession>
<evidence type="ECO:0000313" key="4">
    <source>
        <dbReference type="Proteomes" id="UP000295418"/>
    </source>
</evidence>
<dbReference type="PANTHER" id="PTHR43377:SF6">
    <property type="entry name" value="GFO_IDH_MOCA-LIKE OXIDOREDUCTASE N-TERMINAL DOMAIN-CONTAINING PROTEIN"/>
    <property type="match status" value="1"/>
</dbReference>
<name>A0A4R4EE69_9BACL</name>
<protein>
    <submittedName>
        <fullName evidence="3">Gfo/Idh/MocA family oxidoreductase</fullName>
    </submittedName>
</protein>
<reference evidence="3 4" key="1">
    <citation type="submission" date="2019-03" db="EMBL/GenBank/DDBJ databases">
        <authorList>
            <person name="Kim M.K.M."/>
        </authorList>
    </citation>
    <scope>NUCLEOTIDE SEQUENCE [LARGE SCALE GENOMIC DNA]</scope>
    <source>
        <strain evidence="3 4">18JY21-1</strain>
    </source>
</reference>
<dbReference type="Gene3D" id="3.30.360.10">
    <property type="entry name" value="Dihydrodipicolinate Reductase, domain 2"/>
    <property type="match status" value="1"/>
</dbReference>
<dbReference type="OrthoDB" id="9815825at2"/>
<comment type="caution">
    <text evidence="3">The sequence shown here is derived from an EMBL/GenBank/DDBJ whole genome shotgun (WGS) entry which is preliminary data.</text>
</comment>
<evidence type="ECO:0000313" key="3">
    <source>
        <dbReference type="EMBL" id="TCZ77513.1"/>
    </source>
</evidence>
<keyword evidence="4" id="KW-1185">Reference proteome</keyword>
<sequence length="317" mass="35785">MINVGVVGAGYWGKNLVKTFYEMGCLAAVVEIDPELANKVKSQFPEIPVYPDYDQLLESTISAVVIATPAHTHAALAEKALLAGKDVFVEKPITLSVNEAERLHEIAETNNRILMVGHMLVYQPAIRFVKEFIDSGRIGTLYSLHQTRLKLGKVRTIENVLWSLGVHDIAVCLYLINRGNPNVAINGHKVLQRSIDDDIYLHLQFDNIHAHLHTSWLWPKQERRLVLIGSEGSLVYDELDQTVTFHRNYIDANLKEVMQGSELIFRGEAEPLKLECHHFITCIQERKRPLTDGAQGIAVIQIIEQAINLLNKGDWNE</sequence>
<proteinExistence type="predicted"/>
<dbReference type="InterPro" id="IPR000683">
    <property type="entry name" value="Gfo/Idh/MocA-like_OxRdtase_N"/>
</dbReference>
<dbReference type="GO" id="GO:0000166">
    <property type="term" value="F:nucleotide binding"/>
    <property type="evidence" value="ECO:0007669"/>
    <property type="project" value="InterPro"/>
</dbReference>
<feature type="domain" description="GFO/IDH/MocA-like oxidoreductase" evidence="2">
    <location>
        <begin position="127"/>
        <end position="235"/>
    </location>
</feature>
<dbReference type="AlphaFoldDB" id="A0A4R4EE69"/>
<dbReference type="Proteomes" id="UP000295418">
    <property type="component" value="Unassembled WGS sequence"/>
</dbReference>
<dbReference type="Gene3D" id="3.40.50.720">
    <property type="entry name" value="NAD(P)-binding Rossmann-like Domain"/>
    <property type="match status" value="1"/>
</dbReference>
<evidence type="ECO:0000259" key="2">
    <source>
        <dbReference type="Pfam" id="PF22725"/>
    </source>
</evidence>
<dbReference type="PANTHER" id="PTHR43377">
    <property type="entry name" value="BILIVERDIN REDUCTASE A"/>
    <property type="match status" value="1"/>
</dbReference>